<organism evidence="2 3">
    <name type="scientific">Zymoseptoria tritici (strain ST99CH_3D7)</name>
    <dbReference type="NCBI Taxonomy" id="1276538"/>
    <lineage>
        <taxon>Eukaryota</taxon>
        <taxon>Fungi</taxon>
        <taxon>Dikarya</taxon>
        <taxon>Ascomycota</taxon>
        <taxon>Pezizomycotina</taxon>
        <taxon>Dothideomycetes</taxon>
        <taxon>Dothideomycetidae</taxon>
        <taxon>Mycosphaerellales</taxon>
        <taxon>Mycosphaerellaceae</taxon>
        <taxon>Zymoseptoria</taxon>
    </lineage>
</organism>
<feature type="compositionally biased region" description="Polar residues" evidence="1">
    <location>
        <begin position="369"/>
        <end position="381"/>
    </location>
</feature>
<feature type="compositionally biased region" description="Basic and acidic residues" evidence="1">
    <location>
        <begin position="157"/>
        <end position="190"/>
    </location>
</feature>
<feature type="compositionally biased region" description="Basic and acidic residues" evidence="1">
    <location>
        <begin position="439"/>
        <end position="458"/>
    </location>
</feature>
<evidence type="ECO:0000256" key="1">
    <source>
        <dbReference type="SAM" id="MobiDB-lite"/>
    </source>
</evidence>
<proteinExistence type="predicted"/>
<feature type="compositionally biased region" description="Basic and acidic residues" evidence="1">
    <location>
        <begin position="421"/>
        <end position="430"/>
    </location>
</feature>
<feature type="compositionally biased region" description="Acidic residues" evidence="1">
    <location>
        <begin position="191"/>
        <end position="202"/>
    </location>
</feature>
<dbReference type="AlphaFoldDB" id="A0A1X7S0T6"/>
<reference evidence="2 3" key="1">
    <citation type="submission" date="2016-06" db="EMBL/GenBank/DDBJ databases">
        <authorList>
            <person name="Kjaerup R.B."/>
            <person name="Dalgaard T.S."/>
            <person name="Juul-Madsen H.R."/>
        </authorList>
    </citation>
    <scope>NUCLEOTIDE SEQUENCE [LARGE SCALE GENOMIC DNA]</scope>
</reference>
<evidence type="ECO:0000313" key="3">
    <source>
        <dbReference type="Proteomes" id="UP000215127"/>
    </source>
</evidence>
<keyword evidence="3" id="KW-1185">Reference proteome</keyword>
<feature type="region of interest" description="Disordered" evidence="1">
    <location>
        <begin position="155"/>
        <end position="269"/>
    </location>
</feature>
<gene>
    <name evidence="2" type="ORF">ZT3D7_G7940</name>
</gene>
<dbReference type="Proteomes" id="UP000215127">
    <property type="component" value="Chromosome 7"/>
</dbReference>
<name>A0A1X7S0T6_ZYMT9</name>
<protein>
    <submittedName>
        <fullName evidence="2">Uncharacterized protein</fullName>
    </submittedName>
</protein>
<feature type="region of interest" description="Disordered" evidence="1">
    <location>
        <begin position="349"/>
        <end position="381"/>
    </location>
</feature>
<evidence type="ECO:0000313" key="2">
    <source>
        <dbReference type="EMBL" id="SMQ52787.1"/>
    </source>
</evidence>
<dbReference type="EMBL" id="LT853698">
    <property type="protein sequence ID" value="SMQ52787.1"/>
    <property type="molecule type" value="Genomic_DNA"/>
</dbReference>
<sequence>MAGRENMAAGQYLSTPVPTLVDVPSVLIATFTESSQQATASTSTLHSERTYPKATTLPQSDNMRFNNINNTANDAAAMPTSAAPQSETFRFPTPFQIDSVRDNNFLLAMNWADPQLRAAIIRSFRRTHLALVNNEPHPGSEIYDLRQEIEDLFSGQADRDTEGEIAKKAEKEEVERLERAAEEEARRAEAEEAQPTEVDEEAFALANPTSPTYAPRSPTPPNEAWTPRYDPLSPGTPLLPQSRQHFLPSAPASDRQVRPASVKDQSERSFDSISPFLLPGRLLGEIVGQIPAPKRVHETMVLGAEVWGDDRTWYREGTVTPYQPLSPEPVVFTPYRPMSPRFIPDSPYYSPLSPALPPDSPRDGPGSPNNTPALPSIRTSLHTPEVNGLIRPTVGMASSSNAVVPARHVEASDEFVGEEYRPTKRRRGDDGEVVAVGGGRRDALDMTGERGLENLRDL</sequence>
<feature type="region of interest" description="Disordered" evidence="1">
    <location>
        <begin position="421"/>
        <end position="458"/>
    </location>
</feature>
<accession>A0A1X7S0T6</accession>